<dbReference type="CDD" id="cd01014">
    <property type="entry name" value="nicotinamidase_related"/>
    <property type="match status" value="1"/>
</dbReference>
<dbReference type="EMBL" id="JACHXY010000001">
    <property type="protein sequence ID" value="MBB3157739.1"/>
    <property type="molecule type" value="Genomic_DNA"/>
</dbReference>
<organism evidence="3 4">
    <name type="scientific">Microbacterium proteolyticum</name>
    <dbReference type="NCBI Taxonomy" id="1572644"/>
    <lineage>
        <taxon>Bacteria</taxon>
        <taxon>Bacillati</taxon>
        <taxon>Actinomycetota</taxon>
        <taxon>Actinomycetes</taxon>
        <taxon>Micrococcales</taxon>
        <taxon>Microbacteriaceae</taxon>
        <taxon>Microbacterium</taxon>
    </lineage>
</organism>
<evidence type="ECO:0000259" key="2">
    <source>
        <dbReference type="Pfam" id="PF00857"/>
    </source>
</evidence>
<protein>
    <submittedName>
        <fullName evidence="3">Nicotinamidase-related amidase</fullName>
    </submittedName>
</protein>
<dbReference type="RefSeq" id="WP_183419111.1">
    <property type="nucleotide sequence ID" value="NZ_JACHXY010000001.1"/>
</dbReference>
<reference evidence="3 4" key="1">
    <citation type="submission" date="2020-08" db="EMBL/GenBank/DDBJ databases">
        <title>Genomic Encyclopedia of Type Strains, Phase III (KMG-III): the genomes of soil and plant-associated and newly described type strains.</title>
        <authorList>
            <person name="Whitman W."/>
        </authorList>
    </citation>
    <scope>NUCLEOTIDE SEQUENCE [LARGE SCALE GENOMIC DNA]</scope>
    <source>
        <strain evidence="3 4">CECT 8356</strain>
    </source>
</reference>
<proteinExistence type="predicted"/>
<evidence type="ECO:0000313" key="4">
    <source>
        <dbReference type="Proteomes" id="UP000543579"/>
    </source>
</evidence>
<dbReference type="Gene3D" id="3.40.50.850">
    <property type="entry name" value="Isochorismatase-like"/>
    <property type="match status" value="1"/>
</dbReference>
<dbReference type="InterPro" id="IPR000868">
    <property type="entry name" value="Isochorismatase-like_dom"/>
</dbReference>
<dbReference type="Pfam" id="PF00857">
    <property type="entry name" value="Isochorismatase"/>
    <property type="match status" value="1"/>
</dbReference>
<dbReference type="InterPro" id="IPR036380">
    <property type="entry name" value="Isochorismatase-like_sf"/>
</dbReference>
<dbReference type="InterPro" id="IPR050272">
    <property type="entry name" value="Isochorismatase-like_hydrls"/>
</dbReference>
<gene>
    <name evidence="3" type="ORF">FHS07_001423</name>
</gene>
<dbReference type="Proteomes" id="UP000543579">
    <property type="component" value="Unassembled WGS sequence"/>
</dbReference>
<keyword evidence="1" id="KW-0378">Hydrolase</keyword>
<accession>A0A7W5CI80</accession>
<dbReference type="GO" id="GO:0016787">
    <property type="term" value="F:hydrolase activity"/>
    <property type="evidence" value="ECO:0007669"/>
    <property type="project" value="UniProtKB-KW"/>
</dbReference>
<dbReference type="AlphaFoldDB" id="A0A7W5CI80"/>
<sequence length="182" mass="18742">MLPVLVIIDIQRDYFPGGRHPLVGPDAAADAAARVLAWHRGRNAPVIHVRHESPVGGGFLEVGTDGAEIDARVAPTADEPVIVKHAPNSFVGTDLQERLRDFGGRPLLVVGMMTSMCVDATVRAAIDLGYDVTVVGDACAAPDLAHDGLEVDGRAVHAAFLAALGGAGAVIETSAGLVGSGR</sequence>
<dbReference type="PANTHER" id="PTHR43540">
    <property type="entry name" value="PEROXYUREIDOACRYLATE/UREIDOACRYLATE AMIDOHYDROLASE-RELATED"/>
    <property type="match status" value="1"/>
</dbReference>
<feature type="domain" description="Isochorismatase-like" evidence="2">
    <location>
        <begin position="4"/>
        <end position="145"/>
    </location>
</feature>
<comment type="caution">
    <text evidence="3">The sequence shown here is derived from an EMBL/GenBank/DDBJ whole genome shotgun (WGS) entry which is preliminary data.</text>
</comment>
<evidence type="ECO:0000313" key="3">
    <source>
        <dbReference type="EMBL" id="MBB3157739.1"/>
    </source>
</evidence>
<dbReference type="SUPFAM" id="SSF52499">
    <property type="entry name" value="Isochorismatase-like hydrolases"/>
    <property type="match status" value="1"/>
</dbReference>
<dbReference type="PANTHER" id="PTHR43540:SF1">
    <property type="entry name" value="ISOCHORISMATASE HYDROLASE"/>
    <property type="match status" value="1"/>
</dbReference>
<evidence type="ECO:0000256" key="1">
    <source>
        <dbReference type="ARBA" id="ARBA00022801"/>
    </source>
</evidence>
<name>A0A7W5CI80_9MICO</name>